<name>A0A1V3W9G6_MYCKA</name>
<sequence length="48" mass="5423">MKANVGIRRRLAPLLDNDRNQIQLFNALLLSLPARRCCITATKSAWVT</sequence>
<comment type="caution">
    <text evidence="1">The sequence shown here is derived from an EMBL/GenBank/DDBJ whole genome shotgun (WGS) entry which is preliminary data.</text>
</comment>
<dbReference type="AlphaFoldDB" id="A0A1V3W9G6"/>
<proteinExistence type="predicted"/>
<dbReference type="Proteomes" id="UP000189229">
    <property type="component" value="Unassembled WGS sequence"/>
</dbReference>
<evidence type="ECO:0000313" key="1">
    <source>
        <dbReference type="EMBL" id="OOK63634.1"/>
    </source>
</evidence>
<accession>A0A1V3W9G6</accession>
<gene>
    <name evidence="1" type="ORF">BZL30_9433</name>
</gene>
<dbReference type="Gene3D" id="3.20.20.80">
    <property type="entry name" value="Glycosidases"/>
    <property type="match status" value="1"/>
</dbReference>
<dbReference type="EMBL" id="MVBM01000017">
    <property type="protein sequence ID" value="OOK63634.1"/>
    <property type="molecule type" value="Genomic_DNA"/>
</dbReference>
<organism evidence="1 2">
    <name type="scientific">Mycobacterium kansasii</name>
    <dbReference type="NCBI Taxonomy" id="1768"/>
    <lineage>
        <taxon>Bacteria</taxon>
        <taxon>Bacillati</taxon>
        <taxon>Actinomycetota</taxon>
        <taxon>Actinomycetes</taxon>
        <taxon>Mycobacteriales</taxon>
        <taxon>Mycobacteriaceae</taxon>
        <taxon>Mycobacterium</taxon>
    </lineage>
</organism>
<protein>
    <submittedName>
        <fullName evidence="1">Putative trehalose synthase</fullName>
    </submittedName>
</protein>
<evidence type="ECO:0000313" key="2">
    <source>
        <dbReference type="Proteomes" id="UP000189229"/>
    </source>
</evidence>
<reference evidence="1 2" key="1">
    <citation type="submission" date="2017-02" db="EMBL/GenBank/DDBJ databases">
        <title>Complete genome sequences of Mycobacterium kansasii strains isolated from rhesus macaques.</title>
        <authorList>
            <person name="Panda A."/>
            <person name="Nagaraj S."/>
            <person name="Zhao X."/>
            <person name="Tettelin H."/>
            <person name="Detolla L.J."/>
        </authorList>
    </citation>
    <scope>NUCLEOTIDE SEQUENCE [LARGE SCALE GENOMIC DNA]</scope>
    <source>
        <strain evidence="1 2">11-3813</strain>
    </source>
</reference>